<dbReference type="Gene3D" id="3.90.79.10">
    <property type="entry name" value="Nucleoside Triphosphate Pyrophosphohydrolase"/>
    <property type="match status" value="1"/>
</dbReference>
<evidence type="ECO:0000313" key="6">
    <source>
        <dbReference type="Proteomes" id="UP001060018"/>
    </source>
</evidence>
<dbReference type="InterPro" id="IPR015797">
    <property type="entry name" value="NUDIX_hydrolase-like_dom_sf"/>
</dbReference>
<organism evidence="4 6">
    <name type="scientific">Glutamicibacter halophytocola</name>
    <dbReference type="NCBI Taxonomy" id="1933880"/>
    <lineage>
        <taxon>Bacteria</taxon>
        <taxon>Bacillati</taxon>
        <taxon>Actinomycetota</taxon>
        <taxon>Actinomycetes</taxon>
        <taxon>Micrococcales</taxon>
        <taxon>Micrococcaceae</taxon>
        <taxon>Glutamicibacter</taxon>
    </lineage>
</organism>
<dbReference type="InterPro" id="IPR000086">
    <property type="entry name" value="NUDIX_hydrolase_dom"/>
</dbReference>
<dbReference type="GO" id="GO:0019693">
    <property type="term" value="P:ribose phosphate metabolic process"/>
    <property type="evidence" value="ECO:0007669"/>
    <property type="project" value="TreeGrafter"/>
</dbReference>
<proteinExistence type="predicted"/>
<dbReference type="RefSeq" id="WP_146278300.1">
    <property type="nucleotide sequence ID" value="NZ_CP042260.1"/>
</dbReference>
<dbReference type="CDD" id="cd24158">
    <property type="entry name" value="NUDIX_ADPRase_Rv1700"/>
    <property type="match status" value="1"/>
</dbReference>
<reference evidence="4" key="2">
    <citation type="journal article" date="2022" name="Pest Manag. Sci.">
        <title>Glutamicibacter halophytocola-mediated host fitness of potato tuber moth on Solanaceae crops.</title>
        <authorList>
            <person name="Wang W."/>
            <person name="Xiao G."/>
            <person name="Du G."/>
            <person name="Chang L."/>
            <person name="Yang Y."/>
            <person name="Ye J."/>
            <person name="Chen B."/>
        </authorList>
    </citation>
    <scope>NUCLEOTIDE SEQUENCE</scope>
    <source>
        <strain evidence="4">S2</strain>
    </source>
</reference>
<dbReference type="PROSITE" id="PS51462">
    <property type="entry name" value="NUDIX"/>
    <property type="match status" value="1"/>
</dbReference>
<dbReference type="GO" id="GO:0006753">
    <property type="term" value="P:nucleoside phosphate metabolic process"/>
    <property type="evidence" value="ECO:0007669"/>
    <property type="project" value="TreeGrafter"/>
</dbReference>
<evidence type="ECO:0000256" key="1">
    <source>
        <dbReference type="ARBA" id="ARBA00022801"/>
    </source>
</evidence>
<dbReference type="GO" id="GO:0005829">
    <property type="term" value="C:cytosol"/>
    <property type="evidence" value="ECO:0007669"/>
    <property type="project" value="TreeGrafter"/>
</dbReference>
<feature type="domain" description="Nudix hydrolase" evidence="2">
    <location>
        <begin position="47"/>
        <end position="181"/>
    </location>
</feature>
<keyword evidence="1 4" id="KW-0378">Hydrolase</keyword>
<evidence type="ECO:0000313" key="3">
    <source>
        <dbReference type="EMBL" id="QDY68169.1"/>
    </source>
</evidence>
<dbReference type="EMBL" id="CP102487">
    <property type="protein sequence ID" value="UUX60730.1"/>
    <property type="molecule type" value="Genomic_DNA"/>
</dbReference>
<reference evidence="3 5" key="1">
    <citation type="submission" date="2019-07" db="EMBL/GenBank/DDBJ databases">
        <title>Complete Genome Sequence of drought tolerant Plant Growth-Promoting Rhizobacterium Glutamicibacter halophytocola DR408.</title>
        <authorList>
            <person name="Nishu S.D."/>
            <person name="Lee T.K."/>
        </authorList>
    </citation>
    <scope>NUCLEOTIDE SEQUENCE [LARGE SCALE GENOMIC DNA]</scope>
    <source>
        <strain evidence="3 5">DR408</strain>
    </source>
</reference>
<evidence type="ECO:0000313" key="4">
    <source>
        <dbReference type="EMBL" id="UUX60730.1"/>
    </source>
</evidence>
<dbReference type="SUPFAM" id="SSF55811">
    <property type="entry name" value="Nudix"/>
    <property type="match status" value="1"/>
</dbReference>
<gene>
    <name evidence="3" type="ORF">FQA45_17255</name>
    <name evidence="4" type="ORF">NUH22_05595</name>
</gene>
<dbReference type="PANTHER" id="PTHR11839">
    <property type="entry name" value="UDP/ADP-SUGAR PYROPHOSPHATASE"/>
    <property type="match status" value="1"/>
</dbReference>
<dbReference type="PANTHER" id="PTHR11839:SF31">
    <property type="entry name" value="ADP-RIBOSE PYROPHOSPHATASE"/>
    <property type="match status" value="1"/>
</dbReference>
<dbReference type="Pfam" id="PF00293">
    <property type="entry name" value="NUDIX"/>
    <property type="match status" value="1"/>
</dbReference>
<dbReference type="Proteomes" id="UP000320717">
    <property type="component" value="Chromosome"/>
</dbReference>
<dbReference type="GO" id="GO:0016787">
    <property type="term" value="F:hydrolase activity"/>
    <property type="evidence" value="ECO:0007669"/>
    <property type="project" value="UniProtKB-KW"/>
</dbReference>
<protein>
    <submittedName>
        <fullName evidence="4">NUDIX hydrolase</fullName>
    </submittedName>
</protein>
<dbReference type="Proteomes" id="UP001060018">
    <property type="component" value="Chromosome"/>
</dbReference>
<dbReference type="EMBL" id="CP042260">
    <property type="protein sequence ID" value="QDY68169.1"/>
    <property type="molecule type" value="Genomic_DNA"/>
</dbReference>
<keyword evidence="5" id="KW-1185">Reference proteome</keyword>
<evidence type="ECO:0000313" key="5">
    <source>
        <dbReference type="Proteomes" id="UP000320717"/>
    </source>
</evidence>
<evidence type="ECO:0000259" key="2">
    <source>
        <dbReference type="PROSITE" id="PS51462"/>
    </source>
</evidence>
<dbReference type="OrthoDB" id="9806150at2"/>
<sequence>MPPISDEFSPRELLGRETVYEGRIWNVIHDSVKLSETGGTIERDYINHPGAVSVLVMDDDERVLMINQYRHPVGMRLWEIPAGLLDIEGEAPLDAAKRELWEEADRTANHWSILTDVFLSPGSSSEAVRVYLAREPQLVPEDQRHERTEEEAEMISTWVPLEEAVAAVLAGKIHNPTAMIALLAAQAARASKYTNLRDANEPFEVHPNLREG</sequence>
<name>A0A5B8I4R6_9MICC</name>
<accession>A0A5B8I4R6</accession>
<dbReference type="AlphaFoldDB" id="A0A5B8I4R6"/>